<dbReference type="InterPro" id="IPR006638">
    <property type="entry name" value="Elp3/MiaA/NifB-like_rSAM"/>
</dbReference>
<feature type="domain" description="Radical SAM core" evidence="6">
    <location>
        <begin position="54"/>
        <end position="296"/>
    </location>
</feature>
<evidence type="ECO:0000256" key="5">
    <source>
        <dbReference type="SAM" id="MobiDB-lite"/>
    </source>
</evidence>
<keyword evidence="2" id="KW-0479">Metal-binding</keyword>
<dbReference type="PANTHER" id="PTHR13932:SF5">
    <property type="entry name" value="RADICAL S-ADENOSYL METHIONINE DOMAIN-CONTAINING PROTEIN 1, MITOCHONDRIAL"/>
    <property type="match status" value="1"/>
</dbReference>
<dbReference type="EMBL" id="UINC01023261">
    <property type="protein sequence ID" value="SVA94557.1"/>
    <property type="molecule type" value="Genomic_DNA"/>
</dbReference>
<dbReference type="AlphaFoldDB" id="A0A382A0F1"/>
<evidence type="ECO:0000313" key="7">
    <source>
        <dbReference type="EMBL" id="SVA94557.1"/>
    </source>
</evidence>
<gene>
    <name evidence="7" type="ORF">METZ01_LOCUS147411</name>
</gene>
<dbReference type="InterPro" id="IPR058240">
    <property type="entry name" value="rSAM_sf"/>
</dbReference>
<dbReference type="SUPFAM" id="SSF102114">
    <property type="entry name" value="Radical SAM enzymes"/>
    <property type="match status" value="1"/>
</dbReference>
<dbReference type="SMART" id="SM00729">
    <property type="entry name" value="Elp3"/>
    <property type="match status" value="1"/>
</dbReference>
<evidence type="ECO:0000259" key="6">
    <source>
        <dbReference type="PROSITE" id="PS51918"/>
    </source>
</evidence>
<evidence type="ECO:0000256" key="4">
    <source>
        <dbReference type="ARBA" id="ARBA00023014"/>
    </source>
</evidence>
<keyword evidence="1" id="KW-0949">S-adenosyl-L-methionine</keyword>
<dbReference type="Pfam" id="PF04055">
    <property type="entry name" value="Radical_SAM"/>
    <property type="match status" value="1"/>
</dbReference>
<dbReference type="GO" id="GO:0046872">
    <property type="term" value="F:metal ion binding"/>
    <property type="evidence" value="ECO:0007669"/>
    <property type="project" value="UniProtKB-KW"/>
</dbReference>
<reference evidence="7" key="1">
    <citation type="submission" date="2018-05" db="EMBL/GenBank/DDBJ databases">
        <authorList>
            <person name="Lanie J.A."/>
            <person name="Ng W.-L."/>
            <person name="Kazmierczak K.M."/>
            <person name="Andrzejewski T.M."/>
            <person name="Davidsen T.M."/>
            <person name="Wayne K.J."/>
            <person name="Tettelin H."/>
            <person name="Glass J.I."/>
            <person name="Rusch D."/>
            <person name="Podicherti R."/>
            <person name="Tsui H.-C.T."/>
            <person name="Winkler M.E."/>
        </authorList>
    </citation>
    <scope>NUCLEOTIDE SEQUENCE</scope>
</reference>
<keyword evidence="4" id="KW-0411">Iron-sulfur</keyword>
<dbReference type="GO" id="GO:0051539">
    <property type="term" value="F:4 iron, 4 sulfur cluster binding"/>
    <property type="evidence" value="ECO:0007669"/>
    <property type="project" value="TreeGrafter"/>
</dbReference>
<name>A0A382A0F1_9ZZZZ</name>
<dbReference type="Gene3D" id="3.20.20.70">
    <property type="entry name" value="Aldolase class I"/>
    <property type="match status" value="1"/>
</dbReference>
<proteinExistence type="predicted"/>
<evidence type="ECO:0000256" key="1">
    <source>
        <dbReference type="ARBA" id="ARBA00022691"/>
    </source>
</evidence>
<dbReference type="CDD" id="cd01335">
    <property type="entry name" value="Radical_SAM"/>
    <property type="match status" value="1"/>
</dbReference>
<protein>
    <recommendedName>
        <fullName evidence="6">Radical SAM core domain-containing protein</fullName>
    </recommendedName>
</protein>
<evidence type="ECO:0000256" key="2">
    <source>
        <dbReference type="ARBA" id="ARBA00022723"/>
    </source>
</evidence>
<organism evidence="7">
    <name type="scientific">marine metagenome</name>
    <dbReference type="NCBI Taxonomy" id="408172"/>
    <lineage>
        <taxon>unclassified sequences</taxon>
        <taxon>metagenomes</taxon>
        <taxon>ecological metagenomes</taxon>
    </lineage>
</organism>
<keyword evidence="3" id="KW-0408">Iron</keyword>
<dbReference type="SFLD" id="SFLDS00029">
    <property type="entry name" value="Radical_SAM"/>
    <property type="match status" value="1"/>
</dbReference>
<evidence type="ECO:0000256" key="3">
    <source>
        <dbReference type="ARBA" id="ARBA00023004"/>
    </source>
</evidence>
<dbReference type="SFLD" id="SFLDG01065">
    <property type="entry name" value="anaerobic_coproporphyrinogen-I"/>
    <property type="match status" value="1"/>
</dbReference>
<sequence length="450" mass="51958">MDENLEVTKPEPATTRNEARETEVGRVFVSNYPPYSCWSEENLPTVENVLKSPPNIDTDLGLYLHIPFCRKRCKFCYFRVYVDKNSSEIETYLDLLVKEVELYSQVEAVKGRPLKFVYFGGGTPSYISSKHLEQLVARLKSVMSWESAQEVAFECEPGTLTQSKLQTIREIGVTRLSLGVENLNDTVLVENGRAHSTKEIYRVIPWIHDLEFDQLNIDLIAGMVGETWESWKDTVKRTIDLDPDSITVYQMELPFNTVYSKEILGNDNSGMQVANWKTKREWHNFAFEQFESADYRISSAYTMVKKTKPSHFVYRDAVWHSSDLLGTGVASFSHVNGVHFQNLTDWKSYIDSLDTNRLPLGRALATNKSEKLVREMILQLKLGRIKTTYFLEKFGVNILEEFASGYNRLRDEGMLTLAEDQVILTRKGLLQVDQLLPEFYDMKYRNSRYT</sequence>
<feature type="region of interest" description="Disordered" evidence="5">
    <location>
        <begin position="1"/>
        <end position="20"/>
    </location>
</feature>
<dbReference type="PROSITE" id="PS51918">
    <property type="entry name" value="RADICAL_SAM"/>
    <property type="match status" value="1"/>
</dbReference>
<dbReference type="InterPro" id="IPR013785">
    <property type="entry name" value="Aldolase_TIM"/>
</dbReference>
<dbReference type="InterPro" id="IPR007197">
    <property type="entry name" value="rSAM"/>
</dbReference>
<dbReference type="GO" id="GO:0003824">
    <property type="term" value="F:catalytic activity"/>
    <property type="evidence" value="ECO:0007669"/>
    <property type="project" value="InterPro"/>
</dbReference>
<dbReference type="InterPro" id="IPR034505">
    <property type="entry name" value="Coproporphyrinogen-III_oxidase"/>
</dbReference>
<dbReference type="PANTHER" id="PTHR13932">
    <property type="entry name" value="COPROPORPHYRINIGEN III OXIDASE"/>
    <property type="match status" value="1"/>
</dbReference>
<dbReference type="GO" id="GO:0006779">
    <property type="term" value="P:porphyrin-containing compound biosynthetic process"/>
    <property type="evidence" value="ECO:0007669"/>
    <property type="project" value="TreeGrafter"/>
</dbReference>
<dbReference type="SFLD" id="SFLDG01082">
    <property type="entry name" value="B12-binding_domain_containing"/>
    <property type="match status" value="1"/>
</dbReference>
<accession>A0A382A0F1</accession>
<dbReference type="GO" id="GO:0005737">
    <property type="term" value="C:cytoplasm"/>
    <property type="evidence" value="ECO:0007669"/>
    <property type="project" value="TreeGrafter"/>
</dbReference>